<dbReference type="InterPro" id="IPR014710">
    <property type="entry name" value="RmlC-like_jellyroll"/>
</dbReference>
<accession>A0A8J3ENK5</accession>
<feature type="active site" evidence="5">
    <location>
        <position position="191"/>
    </location>
</feature>
<evidence type="ECO:0000313" key="8">
    <source>
        <dbReference type="EMBL" id="GGH86925.1"/>
    </source>
</evidence>
<organism evidence="8 9">
    <name type="scientific">Pullulanibacillus pueri</name>
    <dbReference type="NCBI Taxonomy" id="1437324"/>
    <lineage>
        <taxon>Bacteria</taxon>
        <taxon>Bacillati</taxon>
        <taxon>Bacillota</taxon>
        <taxon>Bacilli</taxon>
        <taxon>Bacillales</taxon>
        <taxon>Sporolactobacillaceae</taxon>
        <taxon>Pullulanibacillus</taxon>
    </lineage>
</organism>
<feature type="binding site" evidence="4">
    <location>
        <position position="114"/>
    </location>
    <ligand>
        <name>Zn(2+)</name>
        <dbReference type="ChEBI" id="CHEBI:29105"/>
    </ligand>
</feature>
<evidence type="ECO:0000313" key="9">
    <source>
        <dbReference type="Proteomes" id="UP000656813"/>
    </source>
</evidence>
<keyword evidence="1 3" id="KW-0479">Metal-binding</keyword>
<feature type="domain" description="Phosphomannose isomerase type I catalytic" evidence="6">
    <location>
        <begin position="25"/>
        <end position="117"/>
    </location>
</feature>
<dbReference type="GO" id="GO:0008270">
    <property type="term" value="F:zinc ion binding"/>
    <property type="evidence" value="ECO:0007669"/>
    <property type="project" value="UniProtKB-UniRule"/>
</dbReference>
<feature type="domain" description="Mannose-6-phosphate isomerase cupin" evidence="7">
    <location>
        <begin position="237"/>
        <end position="309"/>
    </location>
</feature>
<name>A0A8J3ENK5_9BACL</name>
<dbReference type="InterPro" id="IPR049071">
    <property type="entry name" value="MPI_cupin_dom"/>
</dbReference>
<evidence type="ECO:0000256" key="1">
    <source>
        <dbReference type="ARBA" id="ARBA00022723"/>
    </source>
</evidence>
<dbReference type="InterPro" id="IPR014628">
    <property type="entry name" value="Man6P_isomerase_Firm_short"/>
</dbReference>
<evidence type="ECO:0000259" key="7">
    <source>
        <dbReference type="Pfam" id="PF21621"/>
    </source>
</evidence>
<dbReference type="PIRSF" id="PIRSF036894">
    <property type="entry name" value="PMI_Firm_short"/>
    <property type="match status" value="1"/>
</dbReference>
<comment type="cofactor">
    <cofactor evidence="4">
        <name>Zn(2+)</name>
        <dbReference type="ChEBI" id="CHEBI:29105"/>
    </cofactor>
    <text evidence="4">Binds 1 zinc ion per subunit.</text>
</comment>
<evidence type="ECO:0000256" key="5">
    <source>
        <dbReference type="PIRSR" id="PIRSR036894-2"/>
    </source>
</evidence>
<dbReference type="Pfam" id="PF20511">
    <property type="entry name" value="PMI_typeI_cat"/>
    <property type="match status" value="1"/>
</dbReference>
<dbReference type="InterPro" id="IPR011051">
    <property type="entry name" value="RmlC_Cupin_sf"/>
</dbReference>
<dbReference type="EMBL" id="BMFV01000035">
    <property type="protein sequence ID" value="GGH86925.1"/>
    <property type="molecule type" value="Genomic_DNA"/>
</dbReference>
<dbReference type="SUPFAM" id="SSF51182">
    <property type="entry name" value="RmlC-like cupins"/>
    <property type="match status" value="1"/>
</dbReference>
<evidence type="ECO:0000256" key="4">
    <source>
        <dbReference type="PIRSR" id="PIRSR036894-1"/>
    </source>
</evidence>
<dbReference type="GO" id="GO:0005975">
    <property type="term" value="P:carbohydrate metabolic process"/>
    <property type="evidence" value="ECO:0007669"/>
    <property type="project" value="UniProtKB-UniRule"/>
</dbReference>
<dbReference type="PANTHER" id="PTHR42742">
    <property type="entry name" value="TRANSCRIPTIONAL REPRESSOR MPRA"/>
    <property type="match status" value="1"/>
</dbReference>
<gene>
    <name evidence="8" type="primary">pmi</name>
    <name evidence="8" type="ORF">GCM10007096_35760</name>
</gene>
<dbReference type="RefSeq" id="WP_188498748.1">
    <property type="nucleotide sequence ID" value="NZ_BMFV01000035.1"/>
</dbReference>
<comment type="similarity">
    <text evidence="3">Belongs to the mannose-6-phosphate isomerase type 1 family.</text>
</comment>
<dbReference type="EC" id="5.3.1.8" evidence="3"/>
<reference evidence="8" key="2">
    <citation type="submission" date="2020-09" db="EMBL/GenBank/DDBJ databases">
        <authorList>
            <person name="Sun Q."/>
            <person name="Zhou Y."/>
        </authorList>
    </citation>
    <scope>NUCLEOTIDE SEQUENCE</scope>
    <source>
        <strain evidence="8">CGMCC 1.12777</strain>
    </source>
</reference>
<evidence type="ECO:0000256" key="2">
    <source>
        <dbReference type="ARBA" id="ARBA00022833"/>
    </source>
</evidence>
<keyword evidence="3 8" id="KW-0413">Isomerase</keyword>
<dbReference type="Proteomes" id="UP000656813">
    <property type="component" value="Unassembled WGS sequence"/>
</dbReference>
<sequence length="331" mass="38099">MYPIKFDTIYISKPWGSRKLREFKPNLPKGIIGETWEISCHPENVSIIANGQFKGMKLTDLIELEGQKLLGTKIESDWFPLMLRYVSAEEKLSIQVHPTDEFAHEKKEPMGKVEAWYILDAKEGAFLYAGVQTGDKTVLKRAALNGTIENYLKKVYVEKGDVVFIPSGLIHAICEDVTLVELCCNSNTTYRIYDYSRGRGLDLEYAFQVADLKSTELITKGLETKRQGYTKSYLCLDKHFAWENYTIEQSLREKSDPERFYLFTCVEGNGRIIYNNTYESINSGETFLIPAQLGEYTFEGRMKVLKSYVPKLDNVREEILREIEYGSQESK</sequence>
<feature type="binding site" evidence="4">
    <location>
        <position position="171"/>
    </location>
    <ligand>
        <name>Zn(2+)</name>
        <dbReference type="ChEBI" id="CHEBI:29105"/>
    </ligand>
</feature>
<comment type="catalytic activity">
    <reaction evidence="3">
        <text>D-mannose 6-phosphate = D-fructose 6-phosphate</text>
        <dbReference type="Rhea" id="RHEA:12356"/>
        <dbReference type="ChEBI" id="CHEBI:58735"/>
        <dbReference type="ChEBI" id="CHEBI:61527"/>
        <dbReference type="EC" id="5.3.1.8"/>
    </reaction>
</comment>
<keyword evidence="9" id="KW-1185">Reference proteome</keyword>
<dbReference type="InterPro" id="IPR046457">
    <property type="entry name" value="PMI_typeI_cat"/>
</dbReference>
<feature type="binding site" evidence="4">
    <location>
        <position position="97"/>
    </location>
    <ligand>
        <name>Zn(2+)</name>
        <dbReference type="ChEBI" id="CHEBI:29105"/>
    </ligand>
</feature>
<evidence type="ECO:0000259" key="6">
    <source>
        <dbReference type="Pfam" id="PF20511"/>
    </source>
</evidence>
<keyword evidence="2 3" id="KW-0862">Zinc</keyword>
<protein>
    <recommendedName>
        <fullName evidence="3">Mannose-6-phosphate isomerase</fullName>
        <ecNumber evidence="3">5.3.1.8</ecNumber>
    </recommendedName>
</protein>
<dbReference type="Pfam" id="PF21621">
    <property type="entry name" value="MPI_cupin_dom"/>
    <property type="match status" value="1"/>
</dbReference>
<dbReference type="CDD" id="cd07010">
    <property type="entry name" value="cupin_PMI_type_I_N_bac"/>
    <property type="match status" value="1"/>
</dbReference>
<proteinExistence type="inferred from homology"/>
<dbReference type="PANTHER" id="PTHR42742:SF3">
    <property type="entry name" value="FRUCTOKINASE"/>
    <property type="match status" value="1"/>
</dbReference>
<comment type="caution">
    <text evidence="8">The sequence shown here is derived from an EMBL/GenBank/DDBJ whole genome shotgun (WGS) entry which is preliminary data.</text>
</comment>
<dbReference type="Gene3D" id="2.60.120.10">
    <property type="entry name" value="Jelly Rolls"/>
    <property type="match status" value="2"/>
</dbReference>
<dbReference type="InterPro" id="IPR051804">
    <property type="entry name" value="Carb_Metab_Reg_Kinase/Isom"/>
</dbReference>
<evidence type="ECO:0000256" key="3">
    <source>
        <dbReference type="PIRNR" id="PIRNR036894"/>
    </source>
</evidence>
<dbReference type="AlphaFoldDB" id="A0A8J3ENK5"/>
<reference evidence="8" key="1">
    <citation type="journal article" date="2014" name="Int. J. Syst. Evol. Microbiol.">
        <title>Complete genome sequence of Corynebacterium casei LMG S-19264T (=DSM 44701T), isolated from a smear-ripened cheese.</title>
        <authorList>
            <consortium name="US DOE Joint Genome Institute (JGI-PGF)"/>
            <person name="Walter F."/>
            <person name="Albersmeier A."/>
            <person name="Kalinowski J."/>
            <person name="Ruckert C."/>
        </authorList>
    </citation>
    <scope>NUCLEOTIDE SEQUENCE</scope>
    <source>
        <strain evidence="8">CGMCC 1.12777</strain>
    </source>
</reference>
<dbReference type="GO" id="GO:0004476">
    <property type="term" value="F:mannose-6-phosphate isomerase activity"/>
    <property type="evidence" value="ECO:0007669"/>
    <property type="project" value="UniProtKB-UniRule"/>
</dbReference>